<evidence type="ECO:0008006" key="3">
    <source>
        <dbReference type="Google" id="ProtNLM"/>
    </source>
</evidence>
<gene>
    <name evidence="2" type="ORF">CARN2_1689</name>
</gene>
<protein>
    <recommendedName>
        <fullName evidence="3">DUF3761 domain-containing protein</fullName>
    </recommendedName>
</protein>
<proteinExistence type="predicted"/>
<sequence>MWLERAVHYGLVSAANAGIECRPWSDGPVIGSILRWALALVLVLSTSAVFAYSGPGPYYVNHDGKLVHRPEQVQGQCPVNASARCRDGDCSFSRHHRGTCSGHGGVAEWLR</sequence>
<keyword evidence="1" id="KW-1133">Transmembrane helix</keyword>
<keyword evidence="1" id="KW-0472">Membrane</keyword>
<name>E6PQ75_9ZZZZ</name>
<dbReference type="AlphaFoldDB" id="E6PQ75"/>
<feature type="transmembrane region" description="Helical" evidence="1">
    <location>
        <begin position="33"/>
        <end position="52"/>
    </location>
</feature>
<evidence type="ECO:0000313" key="2">
    <source>
        <dbReference type="EMBL" id="CBH97079.1"/>
    </source>
</evidence>
<evidence type="ECO:0000256" key="1">
    <source>
        <dbReference type="SAM" id="Phobius"/>
    </source>
</evidence>
<accession>E6PQ75</accession>
<organism evidence="2">
    <name type="scientific">mine drainage metagenome</name>
    <dbReference type="NCBI Taxonomy" id="410659"/>
    <lineage>
        <taxon>unclassified sequences</taxon>
        <taxon>metagenomes</taxon>
        <taxon>ecological metagenomes</taxon>
    </lineage>
</organism>
<dbReference type="Pfam" id="PF12587">
    <property type="entry name" value="DUF3761"/>
    <property type="match status" value="1"/>
</dbReference>
<dbReference type="EMBL" id="CABM01000040">
    <property type="protein sequence ID" value="CBH97079.1"/>
    <property type="molecule type" value="Genomic_DNA"/>
</dbReference>
<dbReference type="InterPro" id="IPR022236">
    <property type="entry name" value="DUF3761"/>
</dbReference>
<comment type="caution">
    <text evidence="2">The sequence shown here is derived from an EMBL/GenBank/DDBJ whole genome shotgun (WGS) entry which is preliminary data.</text>
</comment>
<reference evidence="2" key="1">
    <citation type="submission" date="2009-10" db="EMBL/GenBank/DDBJ databases">
        <title>Diversity of trophic interactions inside an arsenic-rich microbial ecosystem.</title>
        <authorList>
            <person name="Bertin P.N."/>
            <person name="Heinrich-Salmeron A."/>
            <person name="Pelletier E."/>
            <person name="Goulhen-Chollet F."/>
            <person name="Arsene-Ploetze F."/>
            <person name="Gallien S."/>
            <person name="Calteau A."/>
            <person name="Vallenet D."/>
            <person name="Casiot C."/>
            <person name="Chane-Woon-Ming B."/>
            <person name="Giloteaux L."/>
            <person name="Barakat M."/>
            <person name="Bonnefoy V."/>
            <person name="Bruneel O."/>
            <person name="Chandler M."/>
            <person name="Cleiss J."/>
            <person name="Duran R."/>
            <person name="Elbaz-Poulichet F."/>
            <person name="Fonknechten N."/>
            <person name="Lauga B."/>
            <person name="Mornico D."/>
            <person name="Ortet P."/>
            <person name="Schaeffer C."/>
            <person name="Siguier P."/>
            <person name="Alexander Thil Smith A."/>
            <person name="Van Dorsselaer A."/>
            <person name="Weissenbach J."/>
            <person name="Medigue C."/>
            <person name="Le Paslier D."/>
        </authorList>
    </citation>
    <scope>NUCLEOTIDE SEQUENCE</scope>
</reference>
<keyword evidence="1" id="KW-0812">Transmembrane</keyword>